<dbReference type="InterPro" id="IPR011006">
    <property type="entry name" value="CheY-like_superfamily"/>
</dbReference>
<keyword evidence="10" id="KW-1185">Reference proteome</keyword>
<dbReference type="SMART" id="SM00448">
    <property type="entry name" value="REC"/>
    <property type="match status" value="1"/>
</dbReference>
<organism evidence="9 10">
    <name type="scientific">Roseofilum capinflatum BLCC-M114</name>
    <dbReference type="NCBI Taxonomy" id="3022440"/>
    <lineage>
        <taxon>Bacteria</taxon>
        <taxon>Bacillati</taxon>
        <taxon>Cyanobacteriota</taxon>
        <taxon>Cyanophyceae</taxon>
        <taxon>Desertifilales</taxon>
        <taxon>Desertifilaceae</taxon>
        <taxon>Roseofilum</taxon>
        <taxon>Roseofilum capinflatum</taxon>
    </lineage>
</organism>
<dbReference type="Gene3D" id="3.30.565.10">
    <property type="entry name" value="Histidine kinase-like ATPase, C-terminal domain"/>
    <property type="match status" value="1"/>
</dbReference>
<evidence type="ECO:0000313" key="10">
    <source>
        <dbReference type="Proteomes" id="UP001235849"/>
    </source>
</evidence>
<keyword evidence="3 6" id="KW-0597">Phosphoprotein</keyword>
<dbReference type="InterPro" id="IPR003661">
    <property type="entry name" value="HisK_dim/P_dom"/>
</dbReference>
<keyword evidence="4 9" id="KW-0418">Kinase</keyword>
<evidence type="ECO:0000256" key="6">
    <source>
        <dbReference type="PROSITE-ProRule" id="PRU00169"/>
    </source>
</evidence>
<dbReference type="InterPro" id="IPR005467">
    <property type="entry name" value="His_kinase_dom"/>
</dbReference>
<dbReference type="Pfam" id="PF02518">
    <property type="entry name" value="HATPase_c"/>
    <property type="match status" value="1"/>
</dbReference>
<dbReference type="Proteomes" id="UP001235849">
    <property type="component" value="Unassembled WGS sequence"/>
</dbReference>
<evidence type="ECO:0000259" key="8">
    <source>
        <dbReference type="PROSITE" id="PS50110"/>
    </source>
</evidence>
<comment type="caution">
    <text evidence="9">The sequence shown here is derived from an EMBL/GenBank/DDBJ whole genome shotgun (WGS) entry which is preliminary data.</text>
</comment>
<dbReference type="Gene3D" id="1.10.287.130">
    <property type="match status" value="1"/>
</dbReference>
<dbReference type="PROSITE" id="PS50109">
    <property type="entry name" value="HIS_KIN"/>
    <property type="match status" value="1"/>
</dbReference>
<keyword evidence="4 9" id="KW-0808">Transferase</keyword>
<dbReference type="SUPFAM" id="SSF55874">
    <property type="entry name" value="ATPase domain of HSP90 chaperone/DNA topoisomerase II/histidine kinase"/>
    <property type="match status" value="1"/>
</dbReference>
<evidence type="ECO:0000256" key="5">
    <source>
        <dbReference type="ARBA" id="ARBA00023012"/>
    </source>
</evidence>
<keyword evidence="5" id="KW-0902">Two-component regulatory system</keyword>
<dbReference type="PANTHER" id="PTHR43547">
    <property type="entry name" value="TWO-COMPONENT HISTIDINE KINASE"/>
    <property type="match status" value="1"/>
</dbReference>
<protein>
    <recommendedName>
        <fullName evidence="2">histidine kinase</fullName>
        <ecNumber evidence="2">2.7.13.3</ecNumber>
    </recommendedName>
</protein>
<dbReference type="SMART" id="SM00387">
    <property type="entry name" value="HATPase_c"/>
    <property type="match status" value="1"/>
</dbReference>
<dbReference type="InterPro" id="IPR004358">
    <property type="entry name" value="Sig_transdc_His_kin-like_C"/>
</dbReference>
<dbReference type="CDD" id="cd00082">
    <property type="entry name" value="HisKA"/>
    <property type="match status" value="1"/>
</dbReference>
<feature type="domain" description="Response regulatory" evidence="8">
    <location>
        <begin position="13"/>
        <end position="128"/>
    </location>
</feature>
<gene>
    <name evidence="9" type="ORF">PMG25_16785</name>
</gene>
<proteinExistence type="predicted"/>
<dbReference type="SMART" id="SM00388">
    <property type="entry name" value="HisKA"/>
    <property type="match status" value="1"/>
</dbReference>
<accession>A0ABT7BAA0</accession>
<dbReference type="CDD" id="cd16922">
    <property type="entry name" value="HATPase_EvgS-ArcB-TorS-like"/>
    <property type="match status" value="1"/>
</dbReference>
<evidence type="ECO:0000256" key="2">
    <source>
        <dbReference type="ARBA" id="ARBA00012438"/>
    </source>
</evidence>
<sequence length="380" mass="42928">MATDPTANRRPARILAVDDAPDNLMLIENILGEEGYEINCQSDSQQALQELEQFVPDLILLDVVMPDLDGYAFTRRIRDNPYLPFIPILLITAHDQSSVVEGLDAGADDFIRKPVNVNELLARVRSLLRLKQTLDEREDFVSRLTHDLRTPLVAADRMFSLFRQDTFGPLTPEMEEALSTMQRSNQNLLNMVNTLLEVYRYAGGRKSLTFSKFDYGKLVQEVVDELSPLAEEKGLQLNFHTLDGAPIPHPFQAMGDPLELRRVVINLVGNAIKFTQQGSIDIRLELIRSSEEKMIRLQVQDTGNGIIPEEQSRIFERFRQSKSWAIAGKSKRLSSGLGLYLSRRIVEAHHGTLTLESEPGKGSIFTVDIPQKMSRPSSHF</sequence>
<dbReference type="SUPFAM" id="SSF52172">
    <property type="entry name" value="CheY-like"/>
    <property type="match status" value="1"/>
</dbReference>
<dbReference type="Pfam" id="PF00072">
    <property type="entry name" value="Response_reg"/>
    <property type="match status" value="1"/>
</dbReference>
<dbReference type="PRINTS" id="PR00344">
    <property type="entry name" value="BCTRLSENSOR"/>
</dbReference>
<name>A0ABT7BAA0_9CYAN</name>
<dbReference type="PANTHER" id="PTHR43547:SF2">
    <property type="entry name" value="HYBRID SIGNAL TRANSDUCTION HISTIDINE KINASE C"/>
    <property type="match status" value="1"/>
</dbReference>
<evidence type="ECO:0000256" key="1">
    <source>
        <dbReference type="ARBA" id="ARBA00000085"/>
    </source>
</evidence>
<dbReference type="RefSeq" id="WP_283768045.1">
    <property type="nucleotide sequence ID" value="NZ_JAQOSO010000087.1"/>
</dbReference>
<evidence type="ECO:0000313" key="9">
    <source>
        <dbReference type="EMBL" id="MDJ1175747.1"/>
    </source>
</evidence>
<dbReference type="InterPro" id="IPR036890">
    <property type="entry name" value="HATPase_C_sf"/>
</dbReference>
<evidence type="ECO:0000256" key="3">
    <source>
        <dbReference type="ARBA" id="ARBA00022553"/>
    </source>
</evidence>
<dbReference type="PROSITE" id="PS50110">
    <property type="entry name" value="RESPONSE_REGULATORY"/>
    <property type="match status" value="1"/>
</dbReference>
<evidence type="ECO:0000259" key="7">
    <source>
        <dbReference type="PROSITE" id="PS50109"/>
    </source>
</evidence>
<evidence type="ECO:0000256" key="4">
    <source>
        <dbReference type="ARBA" id="ARBA00022777"/>
    </source>
</evidence>
<reference evidence="9 10" key="1">
    <citation type="submission" date="2023-01" db="EMBL/GenBank/DDBJ databases">
        <title>Novel diversity within Roseofilum (Cyanobacteria; Desertifilaceae) from marine benthic mats with descriptions of four novel species.</title>
        <authorList>
            <person name="Wang Y."/>
            <person name="Berthold D.E."/>
            <person name="Hu J."/>
            <person name="Lefler F.W."/>
            <person name="Laughinghouse H.D. IV."/>
        </authorList>
    </citation>
    <scope>NUCLEOTIDE SEQUENCE [LARGE SCALE GENOMIC DNA]</scope>
    <source>
        <strain evidence="9 10">BLCC-M114</strain>
    </source>
</reference>
<dbReference type="EMBL" id="JAQOSO010000087">
    <property type="protein sequence ID" value="MDJ1175747.1"/>
    <property type="molecule type" value="Genomic_DNA"/>
</dbReference>
<feature type="modified residue" description="4-aspartylphosphate" evidence="6">
    <location>
        <position position="62"/>
    </location>
</feature>
<dbReference type="InterPro" id="IPR003594">
    <property type="entry name" value="HATPase_dom"/>
</dbReference>
<comment type="catalytic activity">
    <reaction evidence="1">
        <text>ATP + protein L-histidine = ADP + protein N-phospho-L-histidine.</text>
        <dbReference type="EC" id="2.7.13.3"/>
    </reaction>
</comment>
<feature type="domain" description="Histidine kinase" evidence="7">
    <location>
        <begin position="143"/>
        <end position="373"/>
    </location>
</feature>
<dbReference type="Gene3D" id="3.40.50.2300">
    <property type="match status" value="1"/>
</dbReference>
<dbReference type="EC" id="2.7.13.3" evidence="2"/>
<dbReference type="Pfam" id="PF00512">
    <property type="entry name" value="HisKA"/>
    <property type="match status" value="1"/>
</dbReference>
<dbReference type="InterPro" id="IPR001789">
    <property type="entry name" value="Sig_transdc_resp-reg_receiver"/>
</dbReference>
<dbReference type="GO" id="GO:0016301">
    <property type="term" value="F:kinase activity"/>
    <property type="evidence" value="ECO:0007669"/>
    <property type="project" value="UniProtKB-KW"/>
</dbReference>